<dbReference type="EMBL" id="FLQW01004676">
    <property type="protein sequence ID" value="SBS97217.1"/>
    <property type="molecule type" value="Genomic_DNA"/>
</dbReference>
<protein>
    <submittedName>
        <fullName evidence="2">Uncharacterized protein</fullName>
    </submittedName>
</protein>
<dbReference type="VEuPathDB" id="PlasmoDB:PmUG01_12043400"/>
<feature type="compositionally biased region" description="Polar residues" evidence="1">
    <location>
        <begin position="151"/>
        <end position="164"/>
    </location>
</feature>
<dbReference type="Proteomes" id="UP000078597">
    <property type="component" value="Unassembled WGS sequence"/>
</dbReference>
<gene>
    <name evidence="2" type="ORF">PMALA_059630</name>
</gene>
<feature type="non-terminal residue" evidence="2">
    <location>
        <position position="448"/>
    </location>
</feature>
<dbReference type="AlphaFoldDB" id="A0A1A8WZ94"/>
<evidence type="ECO:0000313" key="2">
    <source>
        <dbReference type="EMBL" id="SBS97217.1"/>
    </source>
</evidence>
<reference evidence="3" key="1">
    <citation type="submission" date="2016-05" db="EMBL/GenBank/DDBJ databases">
        <authorList>
            <person name="Naeem Raeece"/>
        </authorList>
    </citation>
    <scope>NUCLEOTIDE SEQUENCE [LARGE SCALE GENOMIC DNA]</scope>
</reference>
<feature type="region of interest" description="Disordered" evidence="1">
    <location>
        <begin position="151"/>
        <end position="226"/>
    </location>
</feature>
<feature type="compositionally biased region" description="Basic and acidic residues" evidence="1">
    <location>
        <begin position="165"/>
        <end position="201"/>
    </location>
</feature>
<sequence length="448" mass="49894">MLNNNGFNGGLNQVNAFQNSSVPSQNSSSHIQNSSALFPNRANKTPNLCNSMFVSNNNNFWNGMKNTNSNINDSTEGVINSMYVDEHFNRGPLAHDYSSNSNMLGNSINNNIDINNLQSNINFFMNNEEGRNYNNQDVLFTQVKQNVSIFGNRPKNSPLFNNVTRENRAENRAENRSENRAENRSEYRGEYRSEYRGEYRGAKRSQSRGTRKGEIKSEFKNENKNDIMNEITNNSWNEGRNESPHFRFNDFVSRDKSIFGNRLREGKFLFTHMKNVNPVSLSMNDPNVNYSTNANVLHVGNQDGSNYATVNYDLKNCSSGMYSACNNNGIMAKNAGIVTNAQNGLTFNAYDNVSSSNLNGGNVNGSGANNGLFSNAHSCLPPRGSELGSGGFNSINISDNFPNNIHNPYLFPNSATNSEPMQVNYALFNGGNGTNIHANLPYNHNESN</sequence>
<evidence type="ECO:0000256" key="1">
    <source>
        <dbReference type="SAM" id="MobiDB-lite"/>
    </source>
</evidence>
<feature type="compositionally biased region" description="Basic and acidic residues" evidence="1">
    <location>
        <begin position="211"/>
        <end position="226"/>
    </location>
</feature>
<name>A0A1A8WZ94_PLAMA</name>
<evidence type="ECO:0000313" key="3">
    <source>
        <dbReference type="Proteomes" id="UP000078597"/>
    </source>
</evidence>
<organism evidence="2 3">
    <name type="scientific">Plasmodium malariae</name>
    <dbReference type="NCBI Taxonomy" id="5858"/>
    <lineage>
        <taxon>Eukaryota</taxon>
        <taxon>Sar</taxon>
        <taxon>Alveolata</taxon>
        <taxon>Apicomplexa</taxon>
        <taxon>Aconoidasida</taxon>
        <taxon>Haemosporida</taxon>
        <taxon>Plasmodiidae</taxon>
        <taxon>Plasmodium</taxon>
        <taxon>Plasmodium (Plasmodium)</taxon>
    </lineage>
</organism>
<accession>A0A1A8WZ94</accession>
<proteinExistence type="predicted"/>